<feature type="coiled-coil region" evidence="6">
    <location>
        <begin position="45"/>
        <end position="76"/>
    </location>
</feature>
<keyword evidence="10" id="KW-1185">Reference proteome</keyword>
<evidence type="ECO:0000256" key="6">
    <source>
        <dbReference type="SAM" id="Coils"/>
    </source>
</evidence>
<proteinExistence type="predicted"/>
<keyword evidence="3" id="KW-0156">Chromatin regulator</keyword>
<dbReference type="GO" id="GO:0140956">
    <property type="term" value="F:histone H3K79 trimethyltransferase activity"/>
    <property type="evidence" value="ECO:0007669"/>
    <property type="project" value="UniProtKB-EC"/>
</dbReference>
<evidence type="ECO:0000256" key="1">
    <source>
        <dbReference type="ARBA" id="ARBA00012190"/>
    </source>
</evidence>
<comment type="catalytic activity">
    <reaction evidence="5">
        <text>L-lysyl(79)-[histone H3] + 3 S-adenosyl-L-methionine = N(6),N(6),N(6)-trimethyl-L-lysyl(79)-[histone H3] + 3 S-adenosyl-L-homocysteine + 3 H(+)</text>
        <dbReference type="Rhea" id="RHEA:60328"/>
        <dbReference type="Rhea" id="RHEA-COMP:15549"/>
        <dbReference type="Rhea" id="RHEA-COMP:15552"/>
        <dbReference type="ChEBI" id="CHEBI:15378"/>
        <dbReference type="ChEBI" id="CHEBI:29969"/>
        <dbReference type="ChEBI" id="CHEBI:57856"/>
        <dbReference type="ChEBI" id="CHEBI:59789"/>
        <dbReference type="ChEBI" id="CHEBI:61961"/>
        <dbReference type="EC" id="2.1.1.360"/>
    </reaction>
</comment>
<dbReference type="EMBL" id="FN649751">
    <property type="protein sequence ID" value="CBN75131.1"/>
    <property type="molecule type" value="Genomic_DNA"/>
</dbReference>
<accession>D8LS74</accession>
<dbReference type="OrthoDB" id="443402at2759"/>
<evidence type="ECO:0000256" key="5">
    <source>
        <dbReference type="ARBA" id="ARBA00047770"/>
    </source>
</evidence>
<evidence type="ECO:0000313" key="9">
    <source>
        <dbReference type="EMBL" id="CBN75131.1"/>
    </source>
</evidence>
<protein>
    <recommendedName>
        <fullName evidence="2">Histone-lysine N-methyltransferase, H3 lysine-79 specific</fullName>
        <ecNumber evidence="1">2.1.1.360</ecNumber>
    </recommendedName>
    <alternativeName>
        <fullName evidence="4">Histone H3-K79 methyltransferase</fullName>
    </alternativeName>
</protein>
<feature type="region of interest" description="Disordered" evidence="7">
    <location>
        <begin position="1"/>
        <end position="44"/>
    </location>
</feature>
<evidence type="ECO:0000256" key="4">
    <source>
        <dbReference type="ARBA" id="ARBA00029821"/>
    </source>
</evidence>
<dbReference type="PANTHER" id="PTHR21451">
    <property type="entry name" value="HISTONE H3 METHYLTRANSFERASE"/>
    <property type="match status" value="1"/>
</dbReference>
<dbReference type="InParanoid" id="D8LS74"/>
<organism evidence="9 10">
    <name type="scientific">Ectocarpus siliculosus</name>
    <name type="common">Brown alga</name>
    <name type="synonym">Conferva siliculosa</name>
    <dbReference type="NCBI Taxonomy" id="2880"/>
    <lineage>
        <taxon>Eukaryota</taxon>
        <taxon>Sar</taxon>
        <taxon>Stramenopiles</taxon>
        <taxon>Ochrophyta</taxon>
        <taxon>PX clade</taxon>
        <taxon>Phaeophyceae</taxon>
        <taxon>Ectocarpales</taxon>
        <taxon>Ectocarpaceae</taxon>
        <taxon>Ectocarpus</taxon>
    </lineage>
</organism>
<sequence>MASTRSEDTPPAATDGKGQLEEKAPVHDASTADHTVPAALQAKTKEDLAKVAQTLREDATEAMEEMRKRAARYRETPKEDTDDLTAQMEGLQVDSKMALYDKLFEAHPVAIGKAISKTERDETDQSGNSTLVYGEITFKTLALALHKVKTKYGLPGVGSSGPAGVLQEGSGGAFYDIGSGTGKPVFAAAILHPFHKAVGIEILEGLCATSWELLKAWDGGIRDRVGHGQEPTKVEFFLGDALDMNVCDWSDATVVFANSTCFDDTLMRRLASAATALKKGTIFITLTKRLPAAYFKVLEHDMFPMSWGSATVYISQKTTAPFGDPSAVEEDSSTSSQDGGGSVGGRKTTG</sequence>
<dbReference type="Pfam" id="PF08123">
    <property type="entry name" value="DOT1"/>
    <property type="match status" value="1"/>
</dbReference>
<dbReference type="eggNOG" id="ENOG502S3F7">
    <property type="taxonomic scope" value="Eukaryota"/>
</dbReference>
<dbReference type="EMBL" id="FN648927">
    <property type="protein sequence ID" value="CBN75131.1"/>
    <property type="molecule type" value="Genomic_DNA"/>
</dbReference>
<dbReference type="CDD" id="cd02440">
    <property type="entry name" value="AdoMet_MTases"/>
    <property type="match status" value="1"/>
</dbReference>
<evidence type="ECO:0000256" key="2">
    <source>
        <dbReference type="ARBA" id="ARBA00020987"/>
    </source>
</evidence>
<reference evidence="9 10" key="1">
    <citation type="journal article" date="2010" name="Nature">
        <title>The Ectocarpus genome and the independent evolution of multicellularity in brown algae.</title>
        <authorList>
            <person name="Cock J.M."/>
            <person name="Sterck L."/>
            <person name="Rouze P."/>
            <person name="Scornet D."/>
            <person name="Allen A.E."/>
            <person name="Amoutzias G."/>
            <person name="Anthouard V."/>
            <person name="Artiguenave F."/>
            <person name="Aury J.M."/>
            <person name="Badger J.H."/>
            <person name="Beszteri B."/>
            <person name="Billiau K."/>
            <person name="Bonnet E."/>
            <person name="Bothwell J.H."/>
            <person name="Bowler C."/>
            <person name="Boyen C."/>
            <person name="Brownlee C."/>
            <person name="Carrano C.J."/>
            <person name="Charrier B."/>
            <person name="Cho G.Y."/>
            <person name="Coelho S.M."/>
            <person name="Collen J."/>
            <person name="Corre E."/>
            <person name="Da Silva C."/>
            <person name="Delage L."/>
            <person name="Delaroque N."/>
            <person name="Dittami S.M."/>
            <person name="Doulbeau S."/>
            <person name="Elias M."/>
            <person name="Farnham G."/>
            <person name="Gachon C.M."/>
            <person name="Gschloessl B."/>
            <person name="Heesch S."/>
            <person name="Jabbari K."/>
            <person name="Jubin C."/>
            <person name="Kawai H."/>
            <person name="Kimura K."/>
            <person name="Kloareg B."/>
            <person name="Kupper F.C."/>
            <person name="Lang D."/>
            <person name="Le Bail A."/>
            <person name="Leblanc C."/>
            <person name="Lerouge P."/>
            <person name="Lohr M."/>
            <person name="Lopez P.J."/>
            <person name="Martens C."/>
            <person name="Maumus F."/>
            <person name="Michel G."/>
            <person name="Miranda-Saavedra D."/>
            <person name="Morales J."/>
            <person name="Moreau H."/>
            <person name="Motomura T."/>
            <person name="Nagasato C."/>
            <person name="Napoli C.A."/>
            <person name="Nelson D.R."/>
            <person name="Nyvall-Collen P."/>
            <person name="Peters A.F."/>
            <person name="Pommier C."/>
            <person name="Potin P."/>
            <person name="Poulain J."/>
            <person name="Quesneville H."/>
            <person name="Read B."/>
            <person name="Rensing S.A."/>
            <person name="Ritter A."/>
            <person name="Rousvoal S."/>
            <person name="Samanta M."/>
            <person name="Samson G."/>
            <person name="Schroeder D.C."/>
            <person name="Segurens B."/>
            <person name="Strittmatter M."/>
            <person name="Tonon T."/>
            <person name="Tregear J.W."/>
            <person name="Valentin K."/>
            <person name="von Dassow P."/>
            <person name="Yamagishi T."/>
            <person name="Van de Peer Y."/>
            <person name="Wincker P."/>
        </authorList>
    </citation>
    <scope>NUCLEOTIDE SEQUENCE [LARGE SCALE GENOMIC DNA]</scope>
    <source>
        <strain evidence="10">Ec32 / CCAP1310/4</strain>
    </source>
</reference>
<dbReference type="AlphaFoldDB" id="D8LS74"/>
<dbReference type="Proteomes" id="UP000002630">
    <property type="component" value="Linkage Group LG26"/>
</dbReference>
<dbReference type="SUPFAM" id="SSF53335">
    <property type="entry name" value="S-adenosyl-L-methionine-dependent methyltransferases"/>
    <property type="match status" value="1"/>
</dbReference>
<name>D8LS74_ECTSI</name>
<feature type="domain" description="DOT1" evidence="8">
    <location>
        <begin position="172"/>
        <end position="290"/>
    </location>
</feature>
<feature type="region of interest" description="Disordered" evidence="7">
    <location>
        <begin position="322"/>
        <end position="350"/>
    </location>
</feature>
<dbReference type="GO" id="GO:0051726">
    <property type="term" value="P:regulation of cell cycle"/>
    <property type="evidence" value="ECO:0007669"/>
    <property type="project" value="InterPro"/>
</dbReference>
<evidence type="ECO:0000259" key="8">
    <source>
        <dbReference type="Pfam" id="PF08123"/>
    </source>
</evidence>
<gene>
    <name evidence="9" type="ORF">Esi_0070_0069</name>
</gene>
<dbReference type="InterPro" id="IPR025789">
    <property type="entry name" value="DOT1_dom"/>
</dbReference>
<keyword evidence="6" id="KW-0175">Coiled coil</keyword>
<dbReference type="PANTHER" id="PTHR21451:SF19">
    <property type="entry name" value="ACTIVATED IN BLOCKED UNFOLDED PROTEIN RESPONSE"/>
    <property type="match status" value="1"/>
</dbReference>
<dbReference type="Gene3D" id="3.40.50.150">
    <property type="entry name" value="Vaccinia Virus protein VP39"/>
    <property type="match status" value="1"/>
</dbReference>
<dbReference type="InterPro" id="IPR030445">
    <property type="entry name" value="H3-K79_meTrfase"/>
</dbReference>
<evidence type="ECO:0000256" key="3">
    <source>
        <dbReference type="ARBA" id="ARBA00022853"/>
    </source>
</evidence>
<evidence type="ECO:0000256" key="7">
    <source>
        <dbReference type="SAM" id="MobiDB-lite"/>
    </source>
</evidence>
<dbReference type="OMA" id="CATSWEL"/>
<dbReference type="InterPro" id="IPR029063">
    <property type="entry name" value="SAM-dependent_MTases_sf"/>
</dbReference>
<evidence type="ECO:0000313" key="10">
    <source>
        <dbReference type="Proteomes" id="UP000002630"/>
    </source>
</evidence>
<dbReference type="EC" id="2.1.1.360" evidence="1"/>